<feature type="transmembrane region" description="Helical" evidence="7">
    <location>
        <begin position="98"/>
        <end position="119"/>
    </location>
</feature>
<reference evidence="10 11" key="1">
    <citation type="journal article" date="2019" name="Int. J. Syst. Evol. Microbiol.">
        <title>The Global Catalogue of Microorganisms (GCM) 10K type strain sequencing project: providing services to taxonomists for standard genome sequencing and annotation.</title>
        <authorList>
            <consortium name="The Broad Institute Genomics Platform"/>
            <consortium name="The Broad Institute Genome Sequencing Center for Infectious Disease"/>
            <person name="Wu L."/>
            <person name="Ma J."/>
        </authorList>
    </citation>
    <scope>NUCLEOTIDE SEQUENCE [LARGE SCALE GENOMIC DNA]</scope>
    <source>
        <strain evidence="10 11">JCM 14306</strain>
    </source>
</reference>
<keyword evidence="5 7" id="KW-1133">Transmembrane helix</keyword>
<accession>A0ABN2FEG2</accession>
<gene>
    <name evidence="10" type="ORF">GCM10009744_36900</name>
</gene>
<dbReference type="Proteomes" id="UP001501319">
    <property type="component" value="Unassembled WGS sequence"/>
</dbReference>
<keyword evidence="4 7" id="KW-0812">Transmembrane</keyword>
<dbReference type="Gene3D" id="1.10.3720.10">
    <property type="entry name" value="MetI-like"/>
    <property type="match status" value="1"/>
</dbReference>
<evidence type="ECO:0000256" key="2">
    <source>
        <dbReference type="ARBA" id="ARBA00022448"/>
    </source>
</evidence>
<dbReference type="RefSeq" id="WP_344112843.1">
    <property type="nucleotide sequence ID" value="NZ_BAAANE010000007.1"/>
</dbReference>
<dbReference type="PANTHER" id="PTHR30193">
    <property type="entry name" value="ABC TRANSPORTER PERMEASE PROTEIN"/>
    <property type="match status" value="1"/>
</dbReference>
<comment type="caution">
    <text evidence="10">The sequence shown here is derived from an EMBL/GenBank/DDBJ whole genome shotgun (WGS) entry which is preliminary data.</text>
</comment>
<dbReference type="PANTHER" id="PTHR30193:SF37">
    <property type="entry name" value="INNER MEMBRANE ABC TRANSPORTER PERMEASE PROTEIN YCJO"/>
    <property type="match status" value="1"/>
</dbReference>
<name>A0ABN2FEG2_9ACTN</name>
<dbReference type="InterPro" id="IPR000515">
    <property type="entry name" value="MetI-like"/>
</dbReference>
<dbReference type="EMBL" id="BAAANE010000007">
    <property type="protein sequence ID" value="GAA1643304.1"/>
    <property type="molecule type" value="Genomic_DNA"/>
</dbReference>
<comment type="subcellular location">
    <subcellularLocation>
        <location evidence="1 7">Cell membrane</location>
        <topology evidence="1 7">Multi-pass membrane protein</topology>
    </subcellularLocation>
</comment>
<evidence type="ECO:0000259" key="9">
    <source>
        <dbReference type="PROSITE" id="PS50928"/>
    </source>
</evidence>
<feature type="region of interest" description="Disordered" evidence="8">
    <location>
        <begin position="1"/>
        <end position="24"/>
    </location>
</feature>
<sequence>MSATTAPKQLSKPAVSGQVRPGKERSARSHETLIGAAMASPAVILLIVFFLVPVLLAFGLAFTNARLISPRPPRFVGADNFITLFGDSLFWASLRNTAYFAVIVVPVQAGLALILALLANAKVRGTNFFRTVYFVPVVTSMVVISLLWRFIYQPDGLLNQIIEAVTFGHLHGTDWLNNPTTAMPAIMFMSIWQAVGFHMIIWLAGLQTIPQDLYEAASLDGASGWKTFTHVTWPSLRATRTFILITITIAALSLFTQISVMTQGGPLDRTTTVVFMAVRAGYEQQSTGYAAAVSLVFFVLVLAVSGVQRFLTRDEA</sequence>
<feature type="domain" description="ABC transmembrane type-1" evidence="9">
    <location>
        <begin position="94"/>
        <end position="308"/>
    </location>
</feature>
<feature type="transmembrane region" description="Helical" evidence="7">
    <location>
        <begin position="131"/>
        <end position="151"/>
    </location>
</feature>
<dbReference type="SUPFAM" id="SSF161098">
    <property type="entry name" value="MetI-like"/>
    <property type="match status" value="1"/>
</dbReference>
<dbReference type="InterPro" id="IPR035906">
    <property type="entry name" value="MetI-like_sf"/>
</dbReference>
<feature type="transmembrane region" description="Helical" evidence="7">
    <location>
        <begin position="242"/>
        <end position="260"/>
    </location>
</feature>
<dbReference type="Pfam" id="PF00528">
    <property type="entry name" value="BPD_transp_1"/>
    <property type="match status" value="1"/>
</dbReference>
<dbReference type="CDD" id="cd06261">
    <property type="entry name" value="TM_PBP2"/>
    <property type="match status" value="1"/>
</dbReference>
<evidence type="ECO:0000256" key="8">
    <source>
        <dbReference type="SAM" id="MobiDB-lite"/>
    </source>
</evidence>
<dbReference type="InterPro" id="IPR051393">
    <property type="entry name" value="ABC_transporter_permease"/>
</dbReference>
<feature type="transmembrane region" description="Helical" evidence="7">
    <location>
        <begin position="42"/>
        <end position="63"/>
    </location>
</feature>
<evidence type="ECO:0000256" key="7">
    <source>
        <dbReference type="RuleBase" id="RU363032"/>
    </source>
</evidence>
<protein>
    <submittedName>
        <fullName evidence="10">Sugar ABC transporter permease</fullName>
    </submittedName>
</protein>
<evidence type="ECO:0000313" key="11">
    <source>
        <dbReference type="Proteomes" id="UP001501319"/>
    </source>
</evidence>
<keyword evidence="3" id="KW-1003">Cell membrane</keyword>
<keyword evidence="6 7" id="KW-0472">Membrane</keyword>
<proteinExistence type="inferred from homology"/>
<evidence type="ECO:0000313" key="10">
    <source>
        <dbReference type="EMBL" id="GAA1643304.1"/>
    </source>
</evidence>
<feature type="transmembrane region" description="Helical" evidence="7">
    <location>
        <begin position="289"/>
        <end position="311"/>
    </location>
</feature>
<evidence type="ECO:0000256" key="4">
    <source>
        <dbReference type="ARBA" id="ARBA00022692"/>
    </source>
</evidence>
<keyword evidence="2 7" id="KW-0813">Transport</keyword>
<organism evidence="10 11">
    <name type="scientific">Kribbella alba</name>
    <dbReference type="NCBI Taxonomy" id="190197"/>
    <lineage>
        <taxon>Bacteria</taxon>
        <taxon>Bacillati</taxon>
        <taxon>Actinomycetota</taxon>
        <taxon>Actinomycetes</taxon>
        <taxon>Propionibacteriales</taxon>
        <taxon>Kribbellaceae</taxon>
        <taxon>Kribbella</taxon>
    </lineage>
</organism>
<evidence type="ECO:0000256" key="1">
    <source>
        <dbReference type="ARBA" id="ARBA00004651"/>
    </source>
</evidence>
<comment type="similarity">
    <text evidence="7">Belongs to the binding-protein-dependent transport system permease family.</text>
</comment>
<dbReference type="PROSITE" id="PS50928">
    <property type="entry name" value="ABC_TM1"/>
    <property type="match status" value="1"/>
</dbReference>
<feature type="transmembrane region" description="Helical" evidence="7">
    <location>
        <begin position="185"/>
        <end position="204"/>
    </location>
</feature>
<evidence type="ECO:0000256" key="6">
    <source>
        <dbReference type="ARBA" id="ARBA00023136"/>
    </source>
</evidence>
<keyword evidence="11" id="KW-1185">Reference proteome</keyword>
<evidence type="ECO:0000256" key="3">
    <source>
        <dbReference type="ARBA" id="ARBA00022475"/>
    </source>
</evidence>
<evidence type="ECO:0000256" key="5">
    <source>
        <dbReference type="ARBA" id="ARBA00022989"/>
    </source>
</evidence>